<feature type="compositionally biased region" description="Acidic residues" evidence="1">
    <location>
        <begin position="617"/>
        <end position="632"/>
    </location>
</feature>
<feature type="compositionally biased region" description="Acidic residues" evidence="1">
    <location>
        <begin position="105"/>
        <end position="138"/>
    </location>
</feature>
<reference evidence="2 3" key="1">
    <citation type="journal article" date="2024" name="IMA Fungus">
        <title>IMA Genome - F19 : A genome assembly and annotation guide to empower mycologists, including annotated draft genome sequences of Ceratocystis pirilliformis, Diaporthe australafricana, Fusarium ophioides, Paecilomyces lecythidis, and Sporothrix stenoceras.</title>
        <authorList>
            <person name="Aylward J."/>
            <person name="Wilson A.M."/>
            <person name="Visagie C.M."/>
            <person name="Spraker J."/>
            <person name="Barnes I."/>
            <person name="Buitendag C."/>
            <person name="Ceriani C."/>
            <person name="Del Mar Angel L."/>
            <person name="du Plessis D."/>
            <person name="Fuchs T."/>
            <person name="Gasser K."/>
            <person name="Kramer D."/>
            <person name="Li W."/>
            <person name="Munsamy K."/>
            <person name="Piso A."/>
            <person name="Price J.L."/>
            <person name="Sonnekus B."/>
            <person name="Thomas C."/>
            <person name="van der Nest A."/>
            <person name="van Dijk A."/>
            <person name="van Heerden A."/>
            <person name="van Vuuren N."/>
            <person name="Yilmaz N."/>
            <person name="Duong T.A."/>
            <person name="van der Merwe N.A."/>
            <person name="Wingfield M.J."/>
            <person name="Wingfield B.D."/>
        </authorList>
    </citation>
    <scope>NUCLEOTIDE SEQUENCE [LARGE SCALE GENOMIC DNA]</scope>
    <source>
        <strain evidence="2 3">CMW 18300</strain>
    </source>
</reference>
<organism evidence="2 3">
    <name type="scientific">Diaporthe australafricana</name>
    <dbReference type="NCBI Taxonomy" id="127596"/>
    <lineage>
        <taxon>Eukaryota</taxon>
        <taxon>Fungi</taxon>
        <taxon>Dikarya</taxon>
        <taxon>Ascomycota</taxon>
        <taxon>Pezizomycotina</taxon>
        <taxon>Sordariomycetes</taxon>
        <taxon>Sordariomycetidae</taxon>
        <taxon>Diaporthales</taxon>
        <taxon>Diaporthaceae</taxon>
        <taxon>Diaporthe</taxon>
    </lineage>
</organism>
<comment type="caution">
    <text evidence="2">The sequence shown here is derived from an EMBL/GenBank/DDBJ whole genome shotgun (WGS) entry which is preliminary data.</text>
</comment>
<protein>
    <submittedName>
        <fullName evidence="2">Uncharacterized protein</fullName>
    </submittedName>
</protein>
<feature type="region of interest" description="Disordered" evidence="1">
    <location>
        <begin position="591"/>
        <end position="700"/>
    </location>
</feature>
<feature type="region of interest" description="Disordered" evidence="1">
    <location>
        <begin position="775"/>
        <end position="863"/>
    </location>
</feature>
<feature type="compositionally biased region" description="Low complexity" evidence="1">
    <location>
        <begin position="607"/>
        <end position="616"/>
    </location>
</feature>
<gene>
    <name evidence="2" type="ORF">Daus18300_006422</name>
</gene>
<proteinExistence type="predicted"/>
<dbReference type="EMBL" id="JAWRVE010000051">
    <property type="protein sequence ID" value="KAL1867303.1"/>
    <property type="molecule type" value="Genomic_DNA"/>
</dbReference>
<evidence type="ECO:0000313" key="3">
    <source>
        <dbReference type="Proteomes" id="UP001583177"/>
    </source>
</evidence>
<evidence type="ECO:0000256" key="1">
    <source>
        <dbReference type="SAM" id="MobiDB-lite"/>
    </source>
</evidence>
<accession>A0ABR3WUE3</accession>
<keyword evidence="3" id="KW-1185">Reference proteome</keyword>
<evidence type="ECO:0000313" key="2">
    <source>
        <dbReference type="EMBL" id="KAL1867303.1"/>
    </source>
</evidence>
<dbReference type="Proteomes" id="UP001583177">
    <property type="component" value="Unassembled WGS sequence"/>
</dbReference>
<feature type="compositionally biased region" description="Basic and acidic residues" evidence="1">
    <location>
        <begin position="657"/>
        <end position="682"/>
    </location>
</feature>
<feature type="region of interest" description="Disordered" evidence="1">
    <location>
        <begin position="1"/>
        <end position="154"/>
    </location>
</feature>
<name>A0ABR3WUE3_9PEZI</name>
<feature type="region of interest" description="Disordered" evidence="1">
    <location>
        <begin position="749"/>
        <end position="768"/>
    </location>
</feature>
<sequence>MDDLSHEDASSPTPSHEGEGGGPAASGSPEGVSPYRESPMFVDQDEEISAEPEQQGEHGDSESPMFVDQNEEMSVEPEQPGEHDHTQSPELAIPNEGEPSRPEQDAQDDNEASQPEEDSHDSGDRDEEALQESEDVGENEIPSTCTRACRQQAKDAAKKLEVANKTIKKQSNKIRILQAKLSEAKAEIRQLKRDLDIAQGEPAAPSPPKGAWRDTLRKFLAGEGGVNYPEVWKSSYRALNMSIDLEKVHPQVRFIPKEEDSVREESPHNETFFARPDEEVRSRIPPLPDNVLYKILKELLTKDGLVHCFSRLDPFCPPVDFPSEDDLGTKSTGLRGRFYVSKEQRALVSLTHDTEDPQTVLAAVSVCRKWAFYSLHIFYGVNTFSFSSLQELDRWCNGIGPARVARSQHWEITWTGGKSVSFDLGKSKKGIDLKSLPLSWLSECVSLKTLCIHISETGKTHIRRRREPASIKEYMAGKTSGQPNVRMTRALRNCRGMDYIYQLRGMHFVRWYDLNKESASGDRSLASIRDQSFVIDVERVVTQEKVPERLENSRLENLDVLFRNRASWKPSRQDFEMVRHIYEEANGYDTRLNDLDKDANSSQGTISSGSGASSSDSDSDSDSDDEDDDDDSGPALQTPPGSSRRRRPFTPAPSFGDHGREDSSESERDDLPHEGESHHSSSDGDESQDSGSDNDNAGSVTTEIFKRRRLSQYLRDNSQMAIVIDDDDDDIQEIPAPNSRLLSLFVTPGLEETSGTPETRAASGLLGRRTPSAAVVDLTGGNGGEDDGDGGNLGGGLGRPKEESASDVDEAGDVNGPTELNPGVKRARLTSTTSEGGGKRRRSSEYRLGSIPMQSQWAFPDEA</sequence>